<evidence type="ECO:0000313" key="14">
    <source>
        <dbReference type="EMBL" id="CAG37059.1"/>
    </source>
</evidence>
<dbReference type="Pfam" id="PF02776">
    <property type="entry name" value="TPP_enzyme_N"/>
    <property type="match status" value="1"/>
</dbReference>
<evidence type="ECO:0000256" key="1">
    <source>
        <dbReference type="ARBA" id="ARBA00001920"/>
    </source>
</evidence>
<dbReference type="Proteomes" id="UP000000602">
    <property type="component" value="Chromosome"/>
</dbReference>
<feature type="binding site" evidence="9">
    <location>
        <position position="459"/>
    </location>
    <ligand>
        <name>Mg(2+)</name>
        <dbReference type="ChEBI" id="CHEBI:18420"/>
    </ligand>
</feature>
<evidence type="ECO:0000256" key="4">
    <source>
        <dbReference type="ARBA" id="ARBA00022723"/>
    </source>
</evidence>
<dbReference type="AlphaFoldDB" id="Q6AKR6"/>
<keyword evidence="6 9" id="KW-0460">Magnesium</keyword>
<protein>
    <submittedName>
        <fullName evidence="14">Related to indole-3-pyruvate decarboxylase</fullName>
    </submittedName>
</protein>
<feature type="domain" description="Thiamine pyrophosphate enzyme central" evidence="11">
    <location>
        <begin position="196"/>
        <end position="313"/>
    </location>
</feature>
<dbReference type="InterPro" id="IPR029035">
    <property type="entry name" value="DHS-like_NAD/FAD-binding_dom"/>
</dbReference>
<feature type="domain" description="Thiamine pyrophosphate enzyme TPP-binding" evidence="12">
    <location>
        <begin position="378"/>
        <end position="523"/>
    </location>
</feature>
<dbReference type="InterPro" id="IPR047213">
    <property type="entry name" value="TPP_PYR_PDC_IPDC-like"/>
</dbReference>
<dbReference type="PANTHER" id="PTHR43452:SF30">
    <property type="entry name" value="PYRUVATE DECARBOXYLASE ISOZYME 1-RELATED"/>
    <property type="match status" value="1"/>
</dbReference>
<name>Q6AKR6_DESPS</name>
<dbReference type="GO" id="GO:0030976">
    <property type="term" value="F:thiamine pyrophosphate binding"/>
    <property type="evidence" value="ECO:0007669"/>
    <property type="project" value="InterPro"/>
</dbReference>
<dbReference type="FunFam" id="3.40.50.970:FF:000024">
    <property type="entry name" value="Pyruvate decarboxylase isozyme"/>
    <property type="match status" value="1"/>
</dbReference>
<dbReference type="SUPFAM" id="SSF52518">
    <property type="entry name" value="Thiamin diphosphate-binding fold (THDP-binding)"/>
    <property type="match status" value="2"/>
</dbReference>
<evidence type="ECO:0000256" key="2">
    <source>
        <dbReference type="ARBA" id="ARBA00001964"/>
    </source>
</evidence>
<dbReference type="InterPro" id="IPR029061">
    <property type="entry name" value="THDP-binding"/>
</dbReference>
<evidence type="ECO:0000259" key="13">
    <source>
        <dbReference type="Pfam" id="PF02776"/>
    </source>
</evidence>
<evidence type="ECO:0000256" key="6">
    <source>
        <dbReference type="ARBA" id="ARBA00022842"/>
    </source>
</evidence>
<keyword evidence="7 10" id="KW-0786">Thiamine pyrophosphate</keyword>
<comment type="similarity">
    <text evidence="3 10">Belongs to the TPP enzyme family.</text>
</comment>
<dbReference type="FunFam" id="3.40.50.970:FF:000019">
    <property type="entry name" value="Pyruvate decarboxylase isozyme"/>
    <property type="match status" value="1"/>
</dbReference>
<keyword evidence="4 9" id="KW-0479">Metal-binding</keyword>
<dbReference type="eggNOG" id="COG3961">
    <property type="taxonomic scope" value="Bacteria"/>
</dbReference>
<dbReference type="Gene3D" id="3.40.50.1220">
    <property type="entry name" value="TPP-binding domain"/>
    <property type="match status" value="1"/>
</dbReference>
<dbReference type="STRING" id="177439.DP2330"/>
<dbReference type="GO" id="GO:0000949">
    <property type="term" value="P:aromatic amino acid family catabolic process to alcohol via Ehrlich pathway"/>
    <property type="evidence" value="ECO:0007669"/>
    <property type="project" value="TreeGrafter"/>
</dbReference>
<feature type="binding site" evidence="9">
    <location>
        <position position="457"/>
    </location>
    <ligand>
        <name>Mg(2+)</name>
        <dbReference type="ChEBI" id="CHEBI:18420"/>
    </ligand>
</feature>
<dbReference type="CDD" id="cd02005">
    <property type="entry name" value="TPP_PDC_IPDC"/>
    <property type="match status" value="1"/>
</dbReference>
<keyword evidence="8" id="KW-0456">Lyase</keyword>
<evidence type="ECO:0000313" key="15">
    <source>
        <dbReference type="Proteomes" id="UP000000602"/>
    </source>
</evidence>
<dbReference type="GO" id="GO:0005829">
    <property type="term" value="C:cytosol"/>
    <property type="evidence" value="ECO:0007669"/>
    <property type="project" value="TreeGrafter"/>
</dbReference>
<keyword evidence="15" id="KW-1185">Reference proteome</keyword>
<evidence type="ECO:0000256" key="9">
    <source>
        <dbReference type="PIRSR" id="PIRSR036565-2"/>
    </source>
</evidence>
<dbReference type="HOGENOM" id="CLU_013748_0_2_7"/>
<dbReference type="InterPro" id="IPR011766">
    <property type="entry name" value="TPP_enzyme_TPP-bd"/>
</dbReference>
<dbReference type="Pfam" id="PF00205">
    <property type="entry name" value="TPP_enzyme_M"/>
    <property type="match status" value="1"/>
</dbReference>
<comment type="cofactor">
    <cofactor evidence="2">
        <name>thiamine diphosphate</name>
        <dbReference type="ChEBI" id="CHEBI:58937"/>
    </cofactor>
</comment>
<comment type="cofactor">
    <cofactor evidence="9">
        <name>Mg(2+)</name>
        <dbReference type="ChEBI" id="CHEBI:18420"/>
    </cofactor>
    <text evidence="9">Binds 1 Mg(2+) per subunit.</text>
</comment>
<evidence type="ECO:0000259" key="11">
    <source>
        <dbReference type="Pfam" id="PF00205"/>
    </source>
</evidence>
<proteinExistence type="inferred from homology"/>
<dbReference type="Gene3D" id="3.40.50.970">
    <property type="match status" value="2"/>
</dbReference>
<evidence type="ECO:0000256" key="10">
    <source>
        <dbReference type="RuleBase" id="RU362132"/>
    </source>
</evidence>
<comment type="cofactor">
    <cofactor evidence="1">
        <name>a metal cation</name>
        <dbReference type="ChEBI" id="CHEBI:25213"/>
    </cofactor>
</comment>
<dbReference type="SUPFAM" id="SSF52467">
    <property type="entry name" value="DHS-like NAD/FAD-binding domain"/>
    <property type="match status" value="1"/>
</dbReference>
<dbReference type="InterPro" id="IPR012001">
    <property type="entry name" value="Thiamin_PyroP_enz_TPP-bd_dom"/>
</dbReference>
<dbReference type="InterPro" id="IPR012110">
    <property type="entry name" value="PDC/IPDC-like"/>
</dbReference>
<dbReference type="GO" id="GO:0000287">
    <property type="term" value="F:magnesium ion binding"/>
    <property type="evidence" value="ECO:0007669"/>
    <property type="project" value="InterPro"/>
</dbReference>
<evidence type="ECO:0000259" key="12">
    <source>
        <dbReference type="Pfam" id="PF02775"/>
    </source>
</evidence>
<dbReference type="InterPro" id="IPR012000">
    <property type="entry name" value="Thiamin_PyroP_enz_cen_dom"/>
</dbReference>
<dbReference type="PIRSF" id="PIRSF036565">
    <property type="entry name" value="Pyruvt_ip_decrb"/>
    <property type="match status" value="1"/>
</dbReference>
<dbReference type="OrthoDB" id="2254214at2"/>
<keyword evidence="14" id="KW-0670">Pyruvate</keyword>
<evidence type="ECO:0000256" key="5">
    <source>
        <dbReference type="ARBA" id="ARBA00022793"/>
    </source>
</evidence>
<dbReference type="KEGG" id="dps:DP2330"/>
<evidence type="ECO:0000256" key="3">
    <source>
        <dbReference type="ARBA" id="ARBA00007812"/>
    </source>
</evidence>
<dbReference type="CDD" id="cd07038">
    <property type="entry name" value="TPP_PYR_PDC_IPDC_like"/>
    <property type="match status" value="1"/>
</dbReference>
<dbReference type="RefSeq" id="WP_011189571.1">
    <property type="nucleotide sequence ID" value="NC_006138.1"/>
</dbReference>
<reference evidence="15" key="1">
    <citation type="journal article" date="2004" name="Environ. Microbiol.">
        <title>The genome of Desulfotalea psychrophila, a sulfate-reducing bacterium from permanently cold Arctic sediments.</title>
        <authorList>
            <person name="Rabus R."/>
            <person name="Ruepp A."/>
            <person name="Frickey T."/>
            <person name="Rattei T."/>
            <person name="Fartmann B."/>
            <person name="Stark M."/>
            <person name="Bauer M."/>
            <person name="Zibat A."/>
            <person name="Lombardot T."/>
            <person name="Becker I."/>
            <person name="Amann J."/>
            <person name="Gellner K."/>
            <person name="Teeling H."/>
            <person name="Leuschner W.D."/>
            <person name="Gloeckner F.-O."/>
            <person name="Lupas A.N."/>
            <person name="Amann R."/>
            <person name="Klenk H.-P."/>
        </authorList>
    </citation>
    <scope>NUCLEOTIDE SEQUENCE [LARGE SCALE GENOMIC DNA]</scope>
    <source>
        <strain evidence="15">DSM 12343 / LSv54</strain>
    </source>
</reference>
<keyword evidence="5" id="KW-0210">Decarboxylase</keyword>
<accession>Q6AKR6</accession>
<dbReference type="PANTHER" id="PTHR43452">
    <property type="entry name" value="PYRUVATE DECARBOXYLASE"/>
    <property type="match status" value="1"/>
</dbReference>
<sequence>MEQTVIEYVLSRLKDLGVKDVFGVPGDYAFPINDAVCNDKELRWIGNCNELNAAYAADGYARIHGLAALSTAYGVGELSAINGIAGAYAEHLPIFHLVGMPASRVQAAHRLVHHTLGNGEFDLFYKMTEPVVCARAIMTPDNCVAETERLIAAAFYHRRPVYMAFPGDYADMPVVGQAEAVVVATSEVGTLAAAVEAICHAVSVSKRACILPGIMATRFGLRDQAAAVVEASGLPFATMFMDKCVLNEAHPSYIGIYNGELMNEQVRAFVEGSDCLLAIGMMLTDFNSGSFTANIDPAASINIMPHRVRVGTAIYHNIEMKDVLVMLAEKLPRKYGLGPRVEGLGEPVGGEDDKITVDYLYPRWEQMLKADDILVAETGTCSMGLGFAKMPNGSLFLNQSLWGSIGWATPAALGAALAAPDRRTILITGEGSHQFTAQEISQFHRYGLKPIIFVLSNDGYLIERLLCRDPDIYYNDLAQWHYKDLPEVLGCDGWFSARVTTCGELDEAIRKAEACGSGAYIEVVTDKYEASELAQRLADSIATLYK</sequence>
<evidence type="ECO:0000256" key="8">
    <source>
        <dbReference type="ARBA" id="ARBA00023239"/>
    </source>
</evidence>
<organism evidence="14 15">
    <name type="scientific">Desulfotalea psychrophila (strain LSv54 / DSM 12343)</name>
    <dbReference type="NCBI Taxonomy" id="177439"/>
    <lineage>
        <taxon>Bacteria</taxon>
        <taxon>Pseudomonadati</taxon>
        <taxon>Thermodesulfobacteriota</taxon>
        <taxon>Desulfobulbia</taxon>
        <taxon>Desulfobulbales</taxon>
        <taxon>Desulfocapsaceae</taxon>
        <taxon>Desulfotalea</taxon>
    </lineage>
</organism>
<evidence type="ECO:0000256" key="7">
    <source>
        <dbReference type="ARBA" id="ARBA00023052"/>
    </source>
</evidence>
<dbReference type="Pfam" id="PF02775">
    <property type="entry name" value="TPP_enzyme_C"/>
    <property type="match status" value="1"/>
</dbReference>
<dbReference type="GO" id="GO:0004737">
    <property type="term" value="F:pyruvate decarboxylase activity"/>
    <property type="evidence" value="ECO:0007669"/>
    <property type="project" value="TreeGrafter"/>
</dbReference>
<dbReference type="InterPro" id="IPR047214">
    <property type="entry name" value="TPP_PDC_IPDC"/>
</dbReference>
<gene>
    <name evidence="14" type="ordered locus">DP2330</name>
</gene>
<feature type="domain" description="Thiamine pyrophosphate enzyme N-terminal TPP-binding" evidence="13">
    <location>
        <begin position="4"/>
        <end position="107"/>
    </location>
</feature>
<dbReference type="EMBL" id="CR522870">
    <property type="protein sequence ID" value="CAG37059.1"/>
    <property type="molecule type" value="Genomic_DNA"/>
</dbReference>